<dbReference type="EMBL" id="GBXM01072488">
    <property type="protein sequence ID" value="JAH36089.1"/>
    <property type="molecule type" value="Transcribed_RNA"/>
</dbReference>
<accession>A0A0E9S3T2</accession>
<proteinExistence type="predicted"/>
<organism evidence="1">
    <name type="scientific">Anguilla anguilla</name>
    <name type="common">European freshwater eel</name>
    <name type="synonym">Muraena anguilla</name>
    <dbReference type="NCBI Taxonomy" id="7936"/>
    <lineage>
        <taxon>Eukaryota</taxon>
        <taxon>Metazoa</taxon>
        <taxon>Chordata</taxon>
        <taxon>Craniata</taxon>
        <taxon>Vertebrata</taxon>
        <taxon>Euteleostomi</taxon>
        <taxon>Actinopterygii</taxon>
        <taxon>Neopterygii</taxon>
        <taxon>Teleostei</taxon>
        <taxon>Anguilliformes</taxon>
        <taxon>Anguillidae</taxon>
        <taxon>Anguilla</taxon>
    </lineage>
</organism>
<evidence type="ECO:0000313" key="1">
    <source>
        <dbReference type="EMBL" id="JAH36089.1"/>
    </source>
</evidence>
<protein>
    <submittedName>
        <fullName evidence="1">Uncharacterized protein</fullName>
    </submittedName>
</protein>
<sequence length="78" mass="8629">MASMPTQVVADIAISCMENVSMYVLPVQALPVYAQARSKCAGSIFIIYFDLIRFVYHFLNCLGARTSHQNLATVCLVL</sequence>
<name>A0A0E9S3T2_ANGAN</name>
<reference evidence="1" key="2">
    <citation type="journal article" date="2015" name="Fish Shellfish Immunol.">
        <title>Early steps in the European eel (Anguilla anguilla)-Vibrio vulnificus interaction in the gills: Role of the RtxA13 toxin.</title>
        <authorList>
            <person name="Callol A."/>
            <person name="Pajuelo D."/>
            <person name="Ebbesson L."/>
            <person name="Teles M."/>
            <person name="MacKenzie S."/>
            <person name="Amaro C."/>
        </authorList>
    </citation>
    <scope>NUCLEOTIDE SEQUENCE</scope>
</reference>
<dbReference type="AlphaFoldDB" id="A0A0E9S3T2"/>
<reference evidence="1" key="1">
    <citation type="submission" date="2014-11" db="EMBL/GenBank/DDBJ databases">
        <authorList>
            <person name="Amaro Gonzalez C."/>
        </authorList>
    </citation>
    <scope>NUCLEOTIDE SEQUENCE</scope>
</reference>